<feature type="transmembrane region" description="Helical" evidence="2">
    <location>
        <begin position="119"/>
        <end position="138"/>
    </location>
</feature>
<dbReference type="OrthoDB" id="9806718at2"/>
<feature type="transmembrane region" description="Helical" evidence="2">
    <location>
        <begin position="150"/>
        <end position="171"/>
    </location>
</feature>
<feature type="domain" description="EamA" evidence="3">
    <location>
        <begin position="151"/>
        <end position="284"/>
    </location>
</feature>
<sequence length="288" mass="30708">MWLIMAALSALFAGLTAILAKCGIKKTDSDVATALRTVVVLLFAWIMVFIVGSAGTITEISAKSIIFLILSGFATGASWICYFKALSVGDVNKVVPVDKSSTVLTVLIAIILFSETEHLAVKLIGTALLAAGVFLMIEKKKTEAKDTKRTWLPYAIGSAVFAALTSILGKIGITDVESNLGTAIRTGVVLVMAWLIVFVKGKGAELKNTDSKELVFIALSGIATGASWLCYYYSIQNGVVSVVVPIDKLSIIVSVAFSYFVFKEKLRRKALAGLIMIVVGTLAMAIWA</sequence>
<feature type="transmembrane region" description="Helical" evidence="2">
    <location>
        <begin position="65"/>
        <end position="85"/>
    </location>
</feature>
<evidence type="ECO:0000259" key="3">
    <source>
        <dbReference type="Pfam" id="PF00892"/>
    </source>
</evidence>
<feature type="transmembrane region" description="Helical" evidence="2">
    <location>
        <begin position="269"/>
        <end position="287"/>
    </location>
</feature>
<dbReference type="InterPro" id="IPR037185">
    <property type="entry name" value="EmrE-like"/>
</dbReference>
<dbReference type="PANTHER" id="PTHR22911:SF137">
    <property type="entry name" value="SOLUTE CARRIER FAMILY 35 MEMBER G2-RELATED"/>
    <property type="match status" value="1"/>
</dbReference>
<feature type="domain" description="EamA" evidence="3">
    <location>
        <begin position="2"/>
        <end position="137"/>
    </location>
</feature>
<name>A0A1H6LAQ5_RUMFL</name>
<evidence type="ECO:0000256" key="1">
    <source>
        <dbReference type="ARBA" id="ARBA00007362"/>
    </source>
</evidence>
<dbReference type="Proteomes" id="UP000183190">
    <property type="component" value="Unassembled WGS sequence"/>
</dbReference>
<feature type="transmembrane region" description="Helical" evidence="2">
    <location>
        <begin position="240"/>
        <end position="262"/>
    </location>
</feature>
<dbReference type="InterPro" id="IPR000620">
    <property type="entry name" value="EamA_dom"/>
</dbReference>
<keyword evidence="2" id="KW-0472">Membrane</keyword>
<organism evidence="4 5">
    <name type="scientific">Ruminococcus flavefaciens</name>
    <dbReference type="NCBI Taxonomy" id="1265"/>
    <lineage>
        <taxon>Bacteria</taxon>
        <taxon>Bacillati</taxon>
        <taxon>Bacillota</taxon>
        <taxon>Clostridia</taxon>
        <taxon>Eubacteriales</taxon>
        <taxon>Oscillospiraceae</taxon>
        <taxon>Ruminococcus</taxon>
    </lineage>
</organism>
<feature type="transmembrane region" description="Helical" evidence="2">
    <location>
        <begin position="36"/>
        <end position="58"/>
    </location>
</feature>
<dbReference type="Pfam" id="PF00892">
    <property type="entry name" value="EamA"/>
    <property type="match status" value="2"/>
</dbReference>
<reference evidence="4 5" key="1">
    <citation type="submission" date="2016-10" db="EMBL/GenBank/DDBJ databases">
        <authorList>
            <person name="de Groot N.N."/>
        </authorList>
    </citation>
    <scope>NUCLEOTIDE SEQUENCE [LARGE SCALE GENOMIC DNA]</scope>
    <source>
        <strain evidence="4 5">YAD2003</strain>
    </source>
</reference>
<protein>
    <submittedName>
        <fullName evidence="4">Transporter family protein</fullName>
    </submittedName>
</protein>
<dbReference type="SUPFAM" id="SSF103481">
    <property type="entry name" value="Multidrug resistance efflux transporter EmrE"/>
    <property type="match status" value="2"/>
</dbReference>
<keyword evidence="2" id="KW-0812">Transmembrane</keyword>
<dbReference type="PANTHER" id="PTHR22911">
    <property type="entry name" value="ACYL-MALONYL CONDENSING ENZYME-RELATED"/>
    <property type="match status" value="1"/>
</dbReference>
<dbReference type="RefSeq" id="WP_074718929.1">
    <property type="nucleotide sequence ID" value="NZ_FNWV01000018.1"/>
</dbReference>
<evidence type="ECO:0000313" key="5">
    <source>
        <dbReference type="Proteomes" id="UP000183190"/>
    </source>
</evidence>
<accession>A0A1H6LAQ5</accession>
<dbReference type="Gene3D" id="1.10.3730.20">
    <property type="match status" value="2"/>
</dbReference>
<evidence type="ECO:0000256" key="2">
    <source>
        <dbReference type="SAM" id="Phobius"/>
    </source>
</evidence>
<feature type="transmembrane region" description="Helical" evidence="2">
    <location>
        <begin position="183"/>
        <end position="201"/>
    </location>
</feature>
<keyword evidence="2" id="KW-1133">Transmembrane helix</keyword>
<proteinExistence type="inferred from homology"/>
<evidence type="ECO:0000313" key="4">
    <source>
        <dbReference type="EMBL" id="SEH85584.1"/>
    </source>
</evidence>
<dbReference type="AlphaFoldDB" id="A0A1H6LAQ5"/>
<dbReference type="EMBL" id="FNWV01000018">
    <property type="protein sequence ID" value="SEH85584.1"/>
    <property type="molecule type" value="Genomic_DNA"/>
</dbReference>
<feature type="transmembrane region" description="Helical" evidence="2">
    <location>
        <begin position="213"/>
        <end position="234"/>
    </location>
</feature>
<gene>
    <name evidence="4" type="ORF">SAMN02910265_03056</name>
</gene>
<dbReference type="GO" id="GO:0016020">
    <property type="term" value="C:membrane"/>
    <property type="evidence" value="ECO:0007669"/>
    <property type="project" value="InterPro"/>
</dbReference>
<comment type="similarity">
    <text evidence="1">Belongs to the EamA transporter family.</text>
</comment>